<proteinExistence type="predicted"/>
<name>A0A6G4WX08_9ACTN</name>
<dbReference type="RefSeq" id="WP_165299082.1">
    <property type="nucleotide sequence ID" value="NZ_JAAKZZ010000113.1"/>
</dbReference>
<protein>
    <submittedName>
        <fullName evidence="2">Uncharacterized protein</fullName>
    </submittedName>
</protein>
<dbReference type="AlphaFoldDB" id="A0A6G4WX08"/>
<sequence length="74" mass="8515">MHTAGDDSPTTRMPRRGDHDLSSRYKTVDLAAHSVRFTLQPSEADPKGKRRRRRELAHDDPIFLSSVDRKMLAR</sequence>
<keyword evidence="3" id="KW-1185">Reference proteome</keyword>
<dbReference type="EMBL" id="JAAKZZ010000113">
    <property type="protein sequence ID" value="NGO69392.1"/>
    <property type="molecule type" value="Genomic_DNA"/>
</dbReference>
<comment type="caution">
    <text evidence="2">The sequence shown here is derived from an EMBL/GenBank/DDBJ whole genome shotgun (WGS) entry which is preliminary data.</text>
</comment>
<reference evidence="2 3" key="1">
    <citation type="submission" date="2020-02" db="EMBL/GenBank/DDBJ databases">
        <title>Whole-genome analyses of novel actinobacteria.</title>
        <authorList>
            <person name="Sahin N."/>
            <person name="Tatar D."/>
        </authorList>
    </citation>
    <scope>NUCLEOTIDE SEQUENCE [LARGE SCALE GENOMIC DNA]</scope>
    <source>
        <strain evidence="2 3">SB3404</strain>
    </source>
</reference>
<feature type="region of interest" description="Disordered" evidence="1">
    <location>
        <begin position="1"/>
        <end position="23"/>
    </location>
</feature>
<feature type="region of interest" description="Disordered" evidence="1">
    <location>
        <begin position="37"/>
        <end position="60"/>
    </location>
</feature>
<evidence type="ECO:0000313" key="2">
    <source>
        <dbReference type="EMBL" id="NGO69392.1"/>
    </source>
</evidence>
<evidence type="ECO:0000313" key="3">
    <source>
        <dbReference type="Proteomes" id="UP000477722"/>
    </source>
</evidence>
<dbReference type="Proteomes" id="UP000477722">
    <property type="component" value="Unassembled WGS sequence"/>
</dbReference>
<gene>
    <name evidence="2" type="ORF">G5C65_13715</name>
</gene>
<evidence type="ECO:0000256" key="1">
    <source>
        <dbReference type="SAM" id="MobiDB-lite"/>
    </source>
</evidence>
<organism evidence="2 3">
    <name type="scientific">Streptomyces boncukensis</name>
    <dbReference type="NCBI Taxonomy" id="2711219"/>
    <lineage>
        <taxon>Bacteria</taxon>
        <taxon>Bacillati</taxon>
        <taxon>Actinomycetota</taxon>
        <taxon>Actinomycetes</taxon>
        <taxon>Kitasatosporales</taxon>
        <taxon>Streptomycetaceae</taxon>
        <taxon>Streptomyces</taxon>
    </lineage>
</organism>
<accession>A0A6G4WX08</accession>